<evidence type="ECO:0000313" key="4">
    <source>
        <dbReference type="Proteomes" id="UP001558613"/>
    </source>
</evidence>
<feature type="region of interest" description="Disordered" evidence="2">
    <location>
        <begin position="30"/>
        <end position="54"/>
    </location>
</feature>
<feature type="coiled-coil region" evidence="1">
    <location>
        <begin position="101"/>
        <end position="128"/>
    </location>
</feature>
<accession>A0ABR3M7L1</accession>
<comment type="caution">
    <text evidence="3">The sequence shown here is derived from an EMBL/GenBank/DDBJ whole genome shotgun (WGS) entry which is preliminary data.</text>
</comment>
<sequence>MVLIQGNEASLQDFEKSFPLLKQTVEEETPCSVKEEPEDENELLPCSPVNTSSTPSVELRTEHATHASSYLQCLPEKMALLEIEVSELKQLILSRPDEFTINNLKAEIKDLHNINMTLKAEMSKMKEDSIQRERKTPATQASVVLLMDSIGKNIEPKTSSPDSEFGRSTAETQNVCMNCSLMMILAARNVLSFTQARMTSIV</sequence>
<reference evidence="3 4" key="1">
    <citation type="submission" date="2023-09" db="EMBL/GenBank/DDBJ databases">
        <authorList>
            <person name="Wang M."/>
        </authorList>
    </citation>
    <scope>NUCLEOTIDE SEQUENCE [LARGE SCALE GENOMIC DNA]</scope>
    <source>
        <strain evidence="3">GT-2023</strain>
        <tissue evidence="3">Liver</tissue>
    </source>
</reference>
<name>A0ABR3M7L1_9TELE</name>
<dbReference type="Proteomes" id="UP001558613">
    <property type="component" value="Unassembled WGS sequence"/>
</dbReference>
<evidence type="ECO:0000256" key="1">
    <source>
        <dbReference type="SAM" id="Coils"/>
    </source>
</evidence>
<evidence type="ECO:0000313" key="3">
    <source>
        <dbReference type="EMBL" id="KAL1260034.1"/>
    </source>
</evidence>
<dbReference type="EMBL" id="JAYMGO010000015">
    <property type="protein sequence ID" value="KAL1260034.1"/>
    <property type="molecule type" value="Genomic_DNA"/>
</dbReference>
<keyword evidence="1" id="KW-0175">Coiled coil</keyword>
<protein>
    <submittedName>
        <fullName evidence="3">Uncharacterized protein</fullName>
    </submittedName>
</protein>
<evidence type="ECO:0000256" key="2">
    <source>
        <dbReference type="SAM" id="MobiDB-lite"/>
    </source>
</evidence>
<gene>
    <name evidence="3" type="ORF">QQF64_007861</name>
</gene>
<organism evidence="3 4">
    <name type="scientific">Cirrhinus molitorella</name>
    <name type="common">mud carp</name>
    <dbReference type="NCBI Taxonomy" id="172907"/>
    <lineage>
        <taxon>Eukaryota</taxon>
        <taxon>Metazoa</taxon>
        <taxon>Chordata</taxon>
        <taxon>Craniata</taxon>
        <taxon>Vertebrata</taxon>
        <taxon>Euteleostomi</taxon>
        <taxon>Actinopterygii</taxon>
        <taxon>Neopterygii</taxon>
        <taxon>Teleostei</taxon>
        <taxon>Ostariophysi</taxon>
        <taxon>Cypriniformes</taxon>
        <taxon>Cyprinidae</taxon>
        <taxon>Labeoninae</taxon>
        <taxon>Labeonini</taxon>
        <taxon>Cirrhinus</taxon>
    </lineage>
</organism>
<keyword evidence="4" id="KW-1185">Reference proteome</keyword>
<proteinExistence type="predicted"/>